<protein>
    <submittedName>
        <fullName evidence="3">Heavy-metal-associated domain (N-terminus) and membrane-bounded cytochrome biogenesis cycZ-like domain, possible membrane copper tolerance protein</fullName>
    </submittedName>
</protein>
<gene>
    <name evidence="3" type="ORF">MNBD_GAMMA15-1434</name>
</gene>
<reference evidence="3" key="1">
    <citation type="submission" date="2018-06" db="EMBL/GenBank/DDBJ databases">
        <authorList>
            <person name="Zhirakovskaya E."/>
        </authorList>
    </citation>
    <scope>NUCLEOTIDE SEQUENCE</scope>
</reference>
<organism evidence="3">
    <name type="scientific">hydrothermal vent metagenome</name>
    <dbReference type="NCBI Taxonomy" id="652676"/>
    <lineage>
        <taxon>unclassified sequences</taxon>
        <taxon>metagenomes</taxon>
        <taxon>ecological metagenomes</taxon>
    </lineage>
</organism>
<feature type="transmembrane region" description="Helical" evidence="1">
    <location>
        <begin position="56"/>
        <end position="73"/>
    </location>
</feature>
<dbReference type="EMBL" id="UOFN01000124">
    <property type="protein sequence ID" value="VAW80139.1"/>
    <property type="molecule type" value="Genomic_DNA"/>
</dbReference>
<feature type="transmembrane region" description="Helical" evidence="1">
    <location>
        <begin position="85"/>
        <end position="105"/>
    </location>
</feature>
<feature type="transmembrane region" description="Helical" evidence="1">
    <location>
        <begin position="138"/>
        <end position="161"/>
    </location>
</feature>
<dbReference type="PANTHER" id="PTHR42208">
    <property type="entry name" value="HEAVY METAL TRANSPORTER-RELATED"/>
    <property type="match status" value="1"/>
</dbReference>
<evidence type="ECO:0000259" key="2">
    <source>
        <dbReference type="Pfam" id="PF13386"/>
    </source>
</evidence>
<dbReference type="AlphaFoldDB" id="A0A3B0Z137"/>
<dbReference type="InterPro" id="IPR039447">
    <property type="entry name" value="UreH-like_TM_dom"/>
</dbReference>
<evidence type="ECO:0000313" key="3">
    <source>
        <dbReference type="EMBL" id="VAW80139.1"/>
    </source>
</evidence>
<sequence>MLAEVSLLSAFLVGLLGGVHCVGMCGGIVSALSLGLPANEKARRWRFQLSYNAGRILSYSFAGALFGGIGWLASHWSGIHQLQLGLQLVAALFMVALGLYLGGWWNGLTRLEQLGGVIWARLEPLGRNFLPLRSTRQALLLGMIWGWLPCGLVYSVLVWAISVGSPVMGAALLLSFGLGTLPNLLLMGAAADRLAARVRDVRTRQLAGLLVTGFGLYALYRLY</sequence>
<feature type="transmembrane region" description="Helical" evidence="1">
    <location>
        <begin position="203"/>
        <end position="220"/>
    </location>
</feature>
<feature type="domain" description="Urease accessory protein UreH-like transmembrane" evidence="2">
    <location>
        <begin position="10"/>
        <end position="217"/>
    </location>
</feature>
<keyword evidence="1" id="KW-0812">Transmembrane</keyword>
<evidence type="ECO:0000256" key="1">
    <source>
        <dbReference type="SAM" id="Phobius"/>
    </source>
</evidence>
<feature type="transmembrane region" description="Helical" evidence="1">
    <location>
        <begin position="167"/>
        <end position="191"/>
    </location>
</feature>
<name>A0A3B0Z137_9ZZZZ</name>
<dbReference type="PANTHER" id="PTHR42208:SF1">
    <property type="entry name" value="HEAVY METAL TRANSPORTER"/>
    <property type="match status" value="1"/>
</dbReference>
<keyword evidence="1" id="KW-0472">Membrane</keyword>
<proteinExistence type="predicted"/>
<dbReference type="Pfam" id="PF13386">
    <property type="entry name" value="DsbD_2"/>
    <property type="match status" value="1"/>
</dbReference>
<keyword evidence="1" id="KW-1133">Transmembrane helix</keyword>
<accession>A0A3B0Z137</accession>
<feature type="transmembrane region" description="Helical" evidence="1">
    <location>
        <begin position="6"/>
        <end position="36"/>
    </location>
</feature>